<dbReference type="Proteomes" id="UP000215134">
    <property type="component" value="Chromosome 1"/>
</dbReference>
<dbReference type="InterPro" id="IPR041129">
    <property type="entry name" value="CdiI_2"/>
</dbReference>
<name>A0A240A7N2_SERFI</name>
<organism evidence="2 3">
    <name type="scientific">Serratia ficaria</name>
    <dbReference type="NCBI Taxonomy" id="61651"/>
    <lineage>
        <taxon>Bacteria</taxon>
        <taxon>Pseudomonadati</taxon>
        <taxon>Pseudomonadota</taxon>
        <taxon>Gammaproteobacteria</taxon>
        <taxon>Enterobacterales</taxon>
        <taxon>Yersiniaceae</taxon>
        <taxon>Serratia</taxon>
    </lineage>
</organism>
<protein>
    <recommendedName>
        <fullName evidence="1">CdiI immunity protein domain-containing protein</fullName>
    </recommendedName>
</protein>
<feature type="domain" description="CdiI immunity protein" evidence="1">
    <location>
        <begin position="6"/>
        <end position="79"/>
    </location>
</feature>
<proteinExistence type="predicted"/>
<evidence type="ECO:0000259" key="1">
    <source>
        <dbReference type="Pfam" id="PF18593"/>
    </source>
</evidence>
<dbReference type="EMBL" id="LT906479">
    <property type="protein sequence ID" value="SNV79432.1"/>
    <property type="molecule type" value="Genomic_DNA"/>
</dbReference>
<gene>
    <name evidence="2" type="ORF">SAMEA4384070_00074</name>
</gene>
<dbReference type="AlphaFoldDB" id="A0A240A7N2"/>
<accession>A0A240A7N2</accession>
<dbReference type="Pfam" id="PF18593">
    <property type="entry name" value="CdiI_2"/>
    <property type="match status" value="1"/>
</dbReference>
<dbReference type="GeneID" id="75025271"/>
<dbReference type="OrthoDB" id="6556141at2"/>
<sequence length="98" mass="11154">MLLTTNIDIMIEGTLNQDFDYITGAETIDDAIDIYTKGLTTQDRQDLKKEVLAFLSNDDSIIESEFKARYFNYFAPEDGKGLLLLLRVLEGIEKAEQI</sequence>
<keyword evidence="3" id="KW-1185">Reference proteome</keyword>
<reference evidence="2 3" key="1">
    <citation type="submission" date="2017-06" db="EMBL/GenBank/DDBJ databases">
        <authorList>
            <consortium name="Pathogen Informatics"/>
        </authorList>
    </citation>
    <scope>NUCLEOTIDE SEQUENCE [LARGE SCALE GENOMIC DNA]</scope>
    <source>
        <strain evidence="2 3">NCTC12148</strain>
    </source>
</reference>
<evidence type="ECO:0000313" key="3">
    <source>
        <dbReference type="Proteomes" id="UP000215134"/>
    </source>
</evidence>
<dbReference type="RefSeq" id="WP_095094938.1">
    <property type="nucleotide sequence ID" value="NZ_CAMIQD010000005.1"/>
</dbReference>
<dbReference type="KEGG" id="sfj:SAMEA4384070_0074"/>
<evidence type="ECO:0000313" key="2">
    <source>
        <dbReference type="EMBL" id="SNV79432.1"/>
    </source>
</evidence>